<dbReference type="PANTHER" id="PTHR12558">
    <property type="entry name" value="CELL DIVISION CYCLE 16,23,27"/>
    <property type="match status" value="1"/>
</dbReference>
<keyword evidence="2" id="KW-1185">Reference proteome</keyword>
<evidence type="ECO:0000313" key="1">
    <source>
        <dbReference type="EMBL" id="MCJ2381932.1"/>
    </source>
</evidence>
<comment type="caution">
    <text evidence="1">The sequence shown here is derived from an EMBL/GenBank/DDBJ whole genome shotgun (WGS) entry which is preliminary data.</text>
</comment>
<name>A0ABT0C4J7_9BACT</name>
<dbReference type="SMART" id="SM00028">
    <property type="entry name" value="TPR"/>
    <property type="match status" value="4"/>
</dbReference>
<proteinExistence type="predicted"/>
<gene>
    <name evidence="1" type="ORF">MUN53_15190</name>
</gene>
<dbReference type="RefSeq" id="WP_243326351.1">
    <property type="nucleotide sequence ID" value="NZ_JAKZMM010000049.1"/>
</dbReference>
<dbReference type="Pfam" id="PF13431">
    <property type="entry name" value="TPR_17"/>
    <property type="match status" value="1"/>
</dbReference>
<sequence>MRQLVYIFVLCGFFSWESWSQSLTEQEQLLREGRRLEECLDYQSAYPVYQRCLALDSTSVEAINAMARVSMNVGKTGEARLYFQKTLRQDSTNFYANYQLARLYAMEGNYPQAIKQYKWIQQQDTTQVNPLVYSQLADCFLKMDSLLAATACYYNAFMANREHVGVANGFVNCLLRLDDANIETAVQVCDTALKYNPGNRVLIKSKAMACFMHKSYDEADSLYQVLLQEGDSTFLNLKYAAASHYYAGRQLQSIPLLEKAYSRDTTDIETTLLLGAALGMTYDRKQAFRLFKQAEQLMQPAPAWVNLLLVSRGETLWRDGQEQDAILLFYQAWKKNPERLDYLYRIDAHLPNRGDGYKTDKERAQACFIKYKYVTEWIKTGKSLKGFQRYQPFFQYIYEEAFFQGKQEILLLLPTGEQESVSTTAFKELMNLLEVYGGELGSDLE</sequence>
<reference evidence="1 2" key="1">
    <citation type="submission" date="2022-03" db="EMBL/GenBank/DDBJ databases">
        <title>Parabacteroides sp. nov. isolated from swine feces.</title>
        <authorList>
            <person name="Bak J.E."/>
        </authorList>
    </citation>
    <scope>NUCLEOTIDE SEQUENCE [LARGE SCALE GENOMIC DNA]</scope>
    <source>
        <strain evidence="1 2">AGMB00274</strain>
    </source>
</reference>
<organism evidence="1 2">
    <name type="scientific">Parabacteroides faecalis</name>
    <dbReference type="NCBI Taxonomy" id="2924040"/>
    <lineage>
        <taxon>Bacteria</taxon>
        <taxon>Pseudomonadati</taxon>
        <taxon>Bacteroidota</taxon>
        <taxon>Bacteroidia</taxon>
        <taxon>Bacteroidales</taxon>
        <taxon>Tannerellaceae</taxon>
        <taxon>Parabacteroides</taxon>
    </lineage>
</organism>
<dbReference type="Gene3D" id="1.25.40.10">
    <property type="entry name" value="Tetratricopeptide repeat domain"/>
    <property type="match status" value="2"/>
</dbReference>
<dbReference type="EMBL" id="JAKZMM010000049">
    <property type="protein sequence ID" value="MCJ2381932.1"/>
    <property type="molecule type" value="Genomic_DNA"/>
</dbReference>
<evidence type="ECO:0008006" key="3">
    <source>
        <dbReference type="Google" id="ProtNLM"/>
    </source>
</evidence>
<dbReference type="Proteomes" id="UP001165444">
    <property type="component" value="Unassembled WGS sequence"/>
</dbReference>
<accession>A0ABT0C4J7</accession>
<dbReference type="InterPro" id="IPR011990">
    <property type="entry name" value="TPR-like_helical_dom_sf"/>
</dbReference>
<evidence type="ECO:0000313" key="2">
    <source>
        <dbReference type="Proteomes" id="UP001165444"/>
    </source>
</evidence>
<dbReference type="PANTHER" id="PTHR12558:SF13">
    <property type="entry name" value="CELL DIVISION CYCLE PROTEIN 27 HOMOLOG"/>
    <property type="match status" value="1"/>
</dbReference>
<dbReference type="InterPro" id="IPR019734">
    <property type="entry name" value="TPR_rpt"/>
</dbReference>
<dbReference type="SUPFAM" id="SSF48452">
    <property type="entry name" value="TPR-like"/>
    <property type="match status" value="2"/>
</dbReference>
<protein>
    <recommendedName>
        <fullName evidence="3">Tetratricopeptide repeat protein</fullName>
    </recommendedName>
</protein>